<dbReference type="OrthoDB" id="6513042at2759"/>
<keyword evidence="1" id="KW-0378">Hydrolase</keyword>
<evidence type="ECO:0000313" key="1">
    <source>
        <dbReference type="EMBL" id="KAF5196179.1"/>
    </source>
</evidence>
<sequence>MAAENGNDTSNIVARFHKIVLGWDYLRLLKESSKRGKSISDGASLGLKNVKETYKDVDEYIGTFEPLLFEEAKAQIIRGRDEDDVSEWNLGAVVTCAVSDCFHIPVVGYDAEDGETIVENDLLLLSKEK</sequence>
<reference evidence="1 2" key="1">
    <citation type="submission" date="2020-06" db="EMBL/GenBank/DDBJ databases">
        <title>Transcriptomic and genomic resources for Thalictrum thalictroides and T. hernandezii: Facilitating candidate gene discovery in an emerging model plant lineage.</title>
        <authorList>
            <person name="Arias T."/>
            <person name="Riano-Pachon D.M."/>
            <person name="Di Stilio V.S."/>
        </authorList>
    </citation>
    <scope>NUCLEOTIDE SEQUENCE [LARGE SCALE GENOMIC DNA]</scope>
    <source>
        <strain evidence="2">cv. WT478/WT964</strain>
        <tissue evidence="1">Leaves</tissue>
    </source>
</reference>
<keyword evidence="2" id="KW-1185">Reference proteome</keyword>
<organism evidence="1 2">
    <name type="scientific">Thalictrum thalictroides</name>
    <name type="common">Rue-anemone</name>
    <name type="synonym">Anemone thalictroides</name>
    <dbReference type="NCBI Taxonomy" id="46969"/>
    <lineage>
        <taxon>Eukaryota</taxon>
        <taxon>Viridiplantae</taxon>
        <taxon>Streptophyta</taxon>
        <taxon>Embryophyta</taxon>
        <taxon>Tracheophyta</taxon>
        <taxon>Spermatophyta</taxon>
        <taxon>Magnoliopsida</taxon>
        <taxon>Ranunculales</taxon>
        <taxon>Ranunculaceae</taxon>
        <taxon>Thalictroideae</taxon>
        <taxon>Thalictrum</taxon>
    </lineage>
</organism>
<protein>
    <submittedName>
        <fullName evidence="1">p-loop containing nucleoside triphosphate hydrolases superfamily protein isoform</fullName>
    </submittedName>
</protein>
<dbReference type="GO" id="GO:0016787">
    <property type="term" value="F:hydrolase activity"/>
    <property type="evidence" value="ECO:0007669"/>
    <property type="project" value="UniProtKB-KW"/>
</dbReference>
<proteinExistence type="predicted"/>
<accession>A0A7J6WFI6</accession>
<evidence type="ECO:0000313" key="2">
    <source>
        <dbReference type="Proteomes" id="UP000554482"/>
    </source>
</evidence>
<feature type="non-terminal residue" evidence="1">
    <location>
        <position position="1"/>
    </location>
</feature>
<comment type="caution">
    <text evidence="1">The sequence shown here is derived from an EMBL/GenBank/DDBJ whole genome shotgun (WGS) entry which is preliminary data.</text>
</comment>
<dbReference type="EMBL" id="JABWDY010016328">
    <property type="protein sequence ID" value="KAF5196179.1"/>
    <property type="molecule type" value="Genomic_DNA"/>
</dbReference>
<name>A0A7J6WFI6_THATH</name>
<dbReference type="AlphaFoldDB" id="A0A7J6WFI6"/>
<dbReference type="Proteomes" id="UP000554482">
    <property type="component" value="Unassembled WGS sequence"/>
</dbReference>
<gene>
    <name evidence="1" type="ORF">FRX31_014234</name>
</gene>